<dbReference type="GO" id="GO:0005886">
    <property type="term" value="C:plasma membrane"/>
    <property type="evidence" value="ECO:0007669"/>
    <property type="project" value="InterPro"/>
</dbReference>
<evidence type="ECO:0000256" key="5">
    <source>
        <dbReference type="ARBA" id="ARBA00022824"/>
    </source>
</evidence>
<gene>
    <name evidence="11" type="ORF">ACMD2_19493</name>
</gene>
<keyword evidence="4" id="KW-0812">Transmembrane</keyword>
<protein>
    <submittedName>
        <fullName evidence="11">Plasma membrane-associated cation-binding protein 1</fullName>
    </submittedName>
</protein>
<dbReference type="InterPro" id="IPR008469">
    <property type="entry name" value="DREPP"/>
</dbReference>
<evidence type="ECO:0000256" key="1">
    <source>
        <dbReference type="ARBA" id="ARBA00004477"/>
    </source>
</evidence>
<comment type="subcellular location">
    <subcellularLocation>
        <location evidence="1">Endoplasmic reticulum membrane</location>
        <topology evidence="1">Multi-pass membrane protein</topology>
    </subcellularLocation>
</comment>
<keyword evidence="9" id="KW-0472">Membrane</keyword>
<dbReference type="GO" id="GO:0006621">
    <property type="term" value="P:protein retention in ER lumen"/>
    <property type="evidence" value="ECO:0007669"/>
    <property type="project" value="InterPro"/>
</dbReference>
<dbReference type="Proteomes" id="UP000092600">
    <property type="component" value="Unassembled WGS sequence"/>
</dbReference>
<evidence type="ECO:0000256" key="4">
    <source>
        <dbReference type="ARBA" id="ARBA00022692"/>
    </source>
</evidence>
<reference evidence="11 12" key="1">
    <citation type="journal article" date="2016" name="DNA Res.">
        <title>The draft genome of MD-2 pineapple using hybrid error correction of long reads.</title>
        <authorList>
            <person name="Redwan R.M."/>
            <person name="Saidin A."/>
            <person name="Kumar S.V."/>
        </authorList>
    </citation>
    <scope>NUCLEOTIDE SEQUENCE [LARGE SCALE GENOMIC DNA]</scope>
    <source>
        <strain evidence="12">cv. MD2</strain>
        <tissue evidence="11">Leaf</tissue>
    </source>
</reference>
<dbReference type="PANTHER" id="PTHR38522:SF2">
    <property type="entry name" value="PLASMA MEMBRANE-ASSOCIATED CATION-BINDING PROTEIN 1"/>
    <property type="match status" value="1"/>
</dbReference>
<proteinExistence type="inferred from homology"/>
<accession>A0A199VTZ9</accession>
<evidence type="ECO:0000256" key="3">
    <source>
        <dbReference type="ARBA" id="ARBA00022448"/>
    </source>
</evidence>
<dbReference type="GO" id="GO:0005789">
    <property type="term" value="C:endoplasmic reticulum membrane"/>
    <property type="evidence" value="ECO:0007669"/>
    <property type="project" value="UniProtKB-SubCell"/>
</dbReference>
<keyword evidence="5" id="KW-0256">Endoplasmic reticulum</keyword>
<dbReference type="EMBL" id="LSRQ01000863">
    <property type="protein sequence ID" value="OAY80473.1"/>
    <property type="molecule type" value="Genomic_DNA"/>
</dbReference>
<sequence>MGYWKSKVAPKIKKIFDKDGKKAAAADFSKSFNKDEISKEVEEKKSELQPKVVVVYEAASAEIKTLVKERKQSGVKKHSLAVAKFLQELITIEFPGAKKVSEAAAASAPALVAGPVLFVFEKVSGFVVTEVPTAAAEAPVATEETASREVAAVVMGEKKHFMKTQELYALVFATRYLDIHSFCSLYNTVMKHTEQLYILNWIYRYFTEPHMSLDKYENLLITLPSLHIFTFDIIFHILNAGMFTVRQPDIRTRADALYADFFYYYFLAGRIMSSSSYPPELPSIFFRSFGVLSQYSMGEEFKARGEVN</sequence>
<evidence type="ECO:0000256" key="2">
    <source>
        <dbReference type="ARBA" id="ARBA00010120"/>
    </source>
</evidence>
<keyword evidence="6" id="KW-0931">ER-Golgi transport</keyword>
<dbReference type="Pfam" id="PF00810">
    <property type="entry name" value="ER_lumen_recept"/>
    <property type="match status" value="1"/>
</dbReference>
<evidence type="ECO:0000256" key="7">
    <source>
        <dbReference type="ARBA" id="ARBA00022927"/>
    </source>
</evidence>
<keyword evidence="7" id="KW-0653">Protein transport</keyword>
<dbReference type="STRING" id="4615.A0A199VTZ9"/>
<comment type="similarity">
    <text evidence="2">Belongs to the ERD2 family.</text>
</comment>
<dbReference type="GO" id="GO:0046923">
    <property type="term" value="F:ER retention sequence binding"/>
    <property type="evidence" value="ECO:0007669"/>
    <property type="project" value="InterPro"/>
</dbReference>
<dbReference type="AlphaFoldDB" id="A0A199VTZ9"/>
<keyword evidence="10" id="KW-0675">Receptor</keyword>
<evidence type="ECO:0000256" key="8">
    <source>
        <dbReference type="ARBA" id="ARBA00022989"/>
    </source>
</evidence>
<dbReference type="InterPro" id="IPR000133">
    <property type="entry name" value="ER_ret_rcpt"/>
</dbReference>
<evidence type="ECO:0000313" key="12">
    <source>
        <dbReference type="Proteomes" id="UP000092600"/>
    </source>
</evidence>
<keyword evidence="3" id="KW-0813">Transport</keyword>
<evidence type="ECO:0000256" key="10">
    <source>
        <dbReference type="ARBA" id="ARBA00023170"/>
    </source>
</evidence>
<name>A0A199VTZ9_ANACO</name>
<dbReference type="PANTHER" id="PTHR38522">
    <property type="entry name" value="PLASMA MEMBRANE-ASSOCIATED CATION-BINDING PROTEIN 1"/>
    <property type="match status" value="1"/>
</dbReference>
<comment type="caution">
    <text evidence="11">The sequence shown here is derived from an EMBL/GenBank/DDBJ whole genome shotgun (WGS) entry which is preliminary data.</text>
</comment>
<dbReference type="GO" id="GO:0016192">
    <property type="term" value="P:vesicle-mediated transport"/>
    <property type="evidence" value="ECO:0007669"/>
    <property type="project" value="UniProtKB-KW"/>
</dbReference>
<evidence type="ECO:0000313" key="11">
    <source>
        <dbReference type="EMBL" id="OAY80473.1"/>
    </source>
</evidence>
<evidence type="ECO:0000256" key="6">
    <source>
        <dbReference type="ARBA" id="ARBA00022892"/>
    </source>
</evidence>
<evidence type="ECO:0000256" key="9">
    <source>
        <dbReference type="ARBA" id="ARBA00023136"/>
    </source>
</evidence>
<dbReference type="Pfam" id="PF05558">
    <property type="entry name" value="DREPP"/>
    <property type="match status" value="1"/>
</dbReference>
<keyword evidence="8" id="KW-1133">Transmembrane helix</keyword>
<organism evidence="11 12">
    <name type="scientific">Ananas comosus</name>
    <name type="common">Pineapple</name>
    <name type="synonym">Ananas ananas</name>
    <dbReference type="NCBI Taxonomy" id="4615"/>
    <lineage>
        <taxon>Eukaryota</taxon>
        <taxon>Viridiplantae</taxon>
        <taxon>Streptophyta</taxon>
        <taxon>Embryophyta</taxon>
        <taxon>Tracheophyta</taxon>
        <taxon>Spermatophyta</taxon>
        <taxon>Magnoliopsida</taxon>
        <taxon>Liliopsida</taxon>
        <taxon>Poales</taxon>
        <taxon>Bromeliaceae</taxon>
        <taxon>Bromelioideae</taxon>
        <taxon>Ananas</taxon>
    </lineage>
</organism>
<dbReference type="GO" id="GO:0015031">
    <property type="term" value="P:protein transport"/>
    <property type="evidence" value="ECO:0007669"/>
    <property type="project" value="UniProtKB-KW"/>
</dbReference>